<evidence type="ECO:0000256" key="7">
    <source>
        <dbReference type="RuleBase" id="RU362091"/>
    </source>
</evidence>
<protein>
    <submittedName>
        <fullName evidence="9">Urea transporter</fullName>
    </submittedName>
</protein>
<dbReference type="Pfam" id="PF00474">
    <property type="entry name" value="SSF"/>
    <property type="match status" value="1"/>
</dbReference>
<dbReference type="AlphaFoldDB" id="A0A9P8QQE5"/>
<dbReference type="Gene3D" id="1.20.1730.10">
    <property type="entry name" value="Sodium/glucose cotransporter"/>
    <property type="match status" value="1"/>
</dbReference>
<comment type="subcellular location">
    <subcellularLocation>
        <location evidence="1">Membrane</location>
        <topology evidence="1">Multi-pass membrane protein</topology>
    </subcellularLocation>
</comment>
<name>A0A9P8QQE5_9HYPO</name>
<feature type="transmembrane region" description="Helical" evidence="8">
    <location>
        <begin position="229"/>
        <end position="249"/>
    </location>
</feature>
<dbReference type="PANTHER" id="PTHR48086">
    <property type="entry name" value="SODIUM/PROLINE SYMPORTER-RELATED"/>
    <property type="match status" value="1"/>
</dbReference>
<evidence type="ECO:0000256" key="8">
    <source>
        <dbReference type="SAM" id="Phobius"/>
    </source>
</evidence>
<comment type="caution">
    <text evidence="9">The sequence shown here is derived from an EMBL/GenBank/DDBJ whole genome shotgun (WGS) entry which is preliminary data.</text>
</comment>
<feature type="transmembrane region" description="Helical" evidence="8">
    <location>
        <begin position="451"/>
        <end position="474"/>
    </location>
</feature>
<dbReference type="OrthoDB" id="6132759at2759"/>
<feature type="transmembrane region" description="Helical" evidence="8">
    <location>
        <begin position="6"/>
        <end position="29"/>
    </location>
</feature>
<keyword evidence="4 8" id="KW-0812">Transmembrane</keyword>
<proteinExistence type="inferred from homology"/>
<dbReference type="GO" id="GO:0015606">
    <property type="term" value="F:spermidine transmembrane transporter activity"/>
    <property type="evidence" value="ECO:0007669"/>
    <property type="project" value="TreeGrafter"/>
</dbReference>
<keyword evidence="3" id="KW-0813">Transport</keyword>
<feature type="transmembrane region" description="Helical" evidence="8">
    <location>
        <begin position="49"/>
        <end position="68"/>
    </location>
</feature>
<feature type="transmembrane region" description="Helical" evidence="8">
    <location>
        <begin position="190"/>
        <end position="209"/>
    </location>
</feature>
<feature type="transmembrane region" description="Helical" evidence="8">
    <location>
        <begin position="159"/>
        <end position="178"/>
    </location>
</feature>
<comment type="similarity">
    <text evidence="2 7">Belongs to the sodium:solute symporter (SSF) (TC 2.A.21) family.</text>
</comment>
<dbReference type="PROSITE" id="PS50283">
    <property type="entry name" value="NA_SOLUT_SYMP_3"/>
    <property type="match status" value="1"/>
</dbReference>
<dbReference type="Proteomes" id="UP000827724">
    <property type="component" value="Unassembled WGS sequence"/>
</dbReference>
<evidence type="ECO:0000313" key="9">
    <source>
        <dbReference type="EMBL" id="KAH6607323.1"/>
    </source>
</evidence>
<organism evidence="9 10">
    <name type="scientific">Trichoderma cornu-damae</name>
    <dbReference type="NCBI Taxonomy" id="654480"/>
    <lineage>
        <taxon>Eukaryota</taxon>
        <taxon>Fungi</taxon>
        <taxon>Dikarya</taxon>
        <taxon>Ascomycota</taxon>
        <taxon>Pezizomycotina</taxon>
        <taxon>Sordariomycetes</taxon>
        <taxon>Hypocreomycetidae</taxon>
        <taxon>Hypocreales</taxon>
        <taxon>Hypocreaceae</taxon>
        <taxon>Trichoderma</taxon>
    </lineage>
</organism>
<evidence type="ECO:0000256" key="5">
    <source>
        <dbReference type="ARBA" id="ARBA00022989"/>
    </source>
</evidence>
<dbReference type="InterPro" id="IPR001734">
    <property type="entry name" value="Na/solute_symporter"/>
</dbReference>
<feature type="transmembrane region" description="Helical" evidence="8">
    <location>
        <begin position="261"/>
        <end position="290"/>
    </location>
</feature>
<feature type="transmembrane region" description="Helical" evidence="8">
    <location>
        <begin position="377"/>
        <end position="399"/>
    </location>
</feature>
<dbReference type="GO" id="GO:0005886">
    <property type="term" value="C:plasma membrane"/>
    <property type="evidence" value="ECO:0007669"/>
    <property type="project" value="TreeGrafter"/>
</dbReference>
<dbReference type="EMBL" id="JAIWOZ010000003">
    <property type="protein sequence ID" value="KAH6607323.1"/>
    <property type="molecule type" value="Genomic_DNA"/>
</dbReference>
<evidence type="ECO:0000313" key="10">
    <source>
        <dbReference type="Proteomes" id="UP000827724"/>
    </source>
</evidence>
<feature type="transmembrane region" description="Helical" evidence="8">
    <location>
        <begin position="119"/>
        <end position="139"/>
    </location>
</feature>
<keyword evidence="5 8" id="KW-1133">Transmembrane helix</keyword>
<dbReference type="InterPro" id="IPR038377">
    <property type="entry name" value="Na/Glc_symporter_sf"/>
</dbReference>
<accession>A0A9P8QQE5</accession>
<sequence>MGQPSFAASNAIIYVTYGFFLVMGTGIAWKMRKQPNTDFLSGNRTQTALPLAFNFIASALGSGILFSYPELATIAGVQGVVVYALASALPLLIFAALGPMIRRKCPDGFVLTEWTRSRYGTATMLYLSFMTLVTLFLYMVAELSAVGQVVNALTGVDGLPVIIVECVVTTIYTSLGGFRISFLTDVIQGAMVVGLIVIATITIGVKAEIDRDLIDSSGLTRASLVGWQLVYILPVAILTNDFFLSNFWLRTFSSKTDKDLWIGVSVATVAVLCILTLVGATGLIAAWTGAWPGESDADGSLAFFALLEQLPSWVVGVVLVMVVSLSVSAFDSLQSAMISSASNDLFRNRLNIWVIRALVVVVIVPTVVIALKAPSILQIFLISDLASAAVIPPLCLGLFDGCFYWWRGFEVVVGGLGGILTVFIYGTIYYGDAKSGGELILLEQGLYAGDWGAFGAFVAAPLGGIAWGFIALALRLSVQFALAKARGERFDALDRPSAARADDDDDDDDDAQLVTEIQASVAGKFF</sequence>
<reference evidence="9" key="1">
    <citation type="submission" date="2021-08" db="EMBL/GenBank/DDBJ databases">
        <title>Chromosome-Level Trichoderma cornu-damae using Hi-C Data.</title>
        <authorList>
            <person name="Kim C.S."/>
        </authorList>
    </citation>
    <scope>NUCLEOTIDE SEQUENCE</scope>
    <source>
        <strain evidence="9">KA19-0412C</strain>
    </source>
</reference>
<feature type="transmembrane region" description="Helical" evidence="8">
    <location>
        <begin position="310"/>
        <end position="330"/>
    </location>
</feature>
<keyword evidence="6 8" id="KW-0472">Membrane</keyword>
<feature type="transmembrane region" description="Helical" evidence="8">
    <location>
        <begin position="350"/>
        <end position="371"/>
    </location>
</feature>
<evidence type="ECO:0000256" key="2">
    <source>
        <dbReference type="ARBA" id="ARBA00006434"/>
    </source>
</evidence>
<dbReference type="InterPro" id="IPR050277">
    <property type="entry name" value="Sodium:Solute_Symporter"/>
</dbReference>
<evidence type="ECO:0000256" key="6">
    <source>
        <dbReference type="ARBA" id="ARBA00023136"/>
    </source>
</evidence>
<dbReference type="PANTHER" id="PTHR48086:SF10">
    <property type="entry name" value="AGR155CP"/>
    <property type="match status" value="1"/>
</dbReference>
<evidence type="ECO:0000256" key="1">
    <source>
        <dbReference type="ARBA" id="ARBA00004141"/>
    </source>
</evidence>
<evidence type="ECO:0000256" key="3">
    <source>
        <dbReference type="ARBA" id="ARBA00022448"/>
    </source>
</evidence>
<feature type="transmembrane region" description="Helical" evidence="8">
    <location>
        <begin position="411"/>
        <end position="431"/>
    </location>
</feature>
<keyword evidence="10" id="KW-1185">Reference proteome</keyword>
<feature type="transmembrane region" description="Helical" evidence="8">
    <location>
        <begin position="80"/>
        <end position="98"/>
    </location>
</feature>
<gene>
    <name evidence="9" type="ORF">Trco_003636</name>
</gene>
<evidence type="ECO:0000256" key="4">
    <source>
        <dbReference type="ARBA" id="ARBA00022692"/>
    </source>
</evidence>